<dbReference type="OrthoDB" id="678885at2"/>
<sequence length="82" mass="9524">MKLSDFILLNEEEKKLTVLHLGVLVGKRQLYGQMVFLFQLDNYYVETYCNGHSKAVEEYRVSYNIETVSPYLESISLEGLVN</sequence>
<proteinExistence type="predicted"/>
<keyword evidence="2" id="KW-1185">Reference proteome</keyword>
<protein>
    <submittedName>
        <fullName evidence="1">Uncharacterized protein</fullName>
    </submittedName>
</protein>
<dbReference type="Proteomes" id="UP000184048">
    <property type="component" value="Unassembled WGS sequence"/>
</dbReference>
<reference evidence="1 2" key="1">
    <citation type="submission" date="2016-11" db="EMBL/GenBank/DDBJ databases">
        <authorList>
            <person name="Jaros S."/>
            <person name="Januszkiewicz K."/>
            <person name="Wedrychowicz H."/>
        </authorList>
    </citation>
    <scope>NUCLEOTIDE SEQUENCE [LARGE SCALE GENOMIC DNA]</scope>
    <source>
        <strain evidence="1 2">DSM 18119</strain>
    </source>
</reference>
<name>A0A1M5DKV6_9BACT</name>
<organism evidence="1 2">
    <name type="scientific">Flavisolibacter ginsengisoli DSM 18119</name>
    <dbReference type="NCBI Taxonomy" id="1121884"/>
    <lineage>
        <taxon>Bacteria</taxon>
        <taxon>Pseudomonadati</taxon>
        <taxon>Bacteroidota</taxon>
        <taxon>Chitinophagia</taxon>
        <taxon>Chitinophagales</taxon>
        <taxon>Chitinophagaceae</taxon>
        <taxon>Flavisolibacter</taxon>
    </lineage>
</organism>
<dbReference type="AlphaFoldDB" id="A0A1M5DKV6"/>
<evidence type="ECO:0000313" key="1">
    <source>
        <dbReference type="EMBL" id="SHF67607.1"/>
    </source>
</evidence>
<dbReference type="RefSeq" id="WP_072836412.1">
    <property type="nucleotide sequence ID" value="NZ_FQUU01000015.1"/>
</dbReference>
<gene>
    <name evidence="1" type="ORF">SAMN02745131_03274</name>
</gene>
<accession>A0A1M5DKV6</accession>
<evidence type="ECO:0000313" key="2">
    <source>
        <dbReference type="Proteomes" id="UP000184048"/>
    </source>
</evidence>
<dbReference type="EMBL" id="FQUU01000015">
    <property type="protein sequence ID" value="SHF67607.1"/>
    <property type="molecule type" value="Genomic_DNA"/>
</dbReference>